<comment type="caution">
    <text evidence="1">The sequence shown here is derived from an EMBL/GenBank/DDBJ whole genome shotgun (WGS) entry which is preliminary data.</text>
</comment>
<organism evidence="1 2">
    <name type="scientific">Pseudonocardia acidicola</name>
    <dbReference type="NCBI Taxonomy" id="2724939"/>
    <lineage>
        <taxon>Bacteria</taxon>
        <taxon>Bacillati</taxon>
        <taxon>Actinomycetota</taxon>
        <taxon>Actinomycetes</taxon>
        <taxon>Pseudonocardiales</taxon>
        <taxon>Pseudonocardiaceae</taxon>
        <taxon>Pseudonocardia</taxon>
    </lineage>
</organism>
<dbReference type="EMBL" id="JAAXLA010000009">
    <property type="protein sequence ID" value="NMH97063.1"/>
    <property type="molecule type" value="Genomic_DNA"/>
</dbReference>
<proteinExistence type="predicted"/>
<evidence type="ECO:0000313" key="1">
    <source>
        <dbReference type="EMBL" id="NMH97063.1"/>
    </source>
</evidence>
<gene>
    <name evidence="1" type="ORF">HF526_06985</name>
</gene>
<protein>
    <submittedName>
        <fullName evidence="1">Uncharacterized protein</fullName>
    </submittedName>
</protein>
<keyword evidence="2" id="KW-1185">Reference proteome</keyword>
<dbReference type="Proteomes" id="UP000820669">
    <property type="component" value="Unassembled WGS sequence"/>
</dbReference>
<name>A0ABX1SA62_9PSEU</name>
<evidence type="ECO:0000313" key="2">
    <source>
        <dbReference type="Proteomes" id="UP000820669"/>
    </source>
</evidence>
<sequence>MIDPNVTPQDTWTAADWLHQAAEVLRRIARNATPGPWRWGDRDVDGGVLERHRTTLEHVPVPAAFPAVRPRHDEGEGVLPGLKDPLDEFDAVDSIYPHVHANARWITILTPSIAESLAALLDSLAEDAEQTLKAGGSIDHEPYRSAVTLAKQIVEAAQDWSPTA</sequence>
<accession>A0ABX1SA62</accession>
<reference evidence="1 2" key="1">
    <citation type="submission" date="2020-04" db="EMBL/GenBank/DDBJ databases">
        <authorList>
            <person name="Klaysubun C."/>
            <person name="Duangmal K."/>
            <person name="Lipun K."/>
        </authorList>
    </citation>
    <scope>NUCLEOTIDE SEQUENCE [LARGE SCALE GENOMIC DNA]</scope>
    <source>
        <strain evidence="1 2">K10HN5</strain>
    </source>
</reference>
<dbReference type="RefSeq" id="WP_169380452.1">
    <property type="nucleotide sequence ID" value="NZ_JAAXLA010000009.1"/>
</dbReference>